<evidence type="ECO:0000313" key="2">
    <source>
        <dbReference type="EMBL" id="RFM27163.1"/>
    </source>
</evidence>
<reference evidence="2 3" key="1">
    <citation type="submission" date="2018-08" db="EMBL/GenBank/DDBJ databases">
        <title>Chitinophagaceae sp. K23C18032701, a novel bacterium isolated from forest soil.</title>
        <authorList>
            <person name="Wang C."/>
        </authorList>
    </citation>
    <scope>NUCLEOTIDE SEQUENCE [LARGE SCALE GENOMIC DNA]</scope>
    <source>
        <strain evidence="2 3">K23C18032701</strain>
    </source>
</reference>
<accession>A0A3E1NGT4</accession>
<dbReference type="Pfam" id="PF08818">
    <property type="entry name" value="DUF1801"/>
    <property type="match status" value="1"/>
</dbReference>
<organism evidence="2 3">
    <name type="scientific">Deminuibacter soli</name>
    <dbReference type="NCBI Taxonomy" id="2291815"/>
    <lineage>
        <taxon>Bacteria</taxon>
        <taxon>Pseudomonadati</taxon>
        <taxon>Bacteroidota</taxon>
        <taxon>Chitinophagia</taxon>
        <taxon>Chitinophagales</taxon>
        <taxon>Chitinophagaceae</taxon>
        <taxon>Deminuibacter</taxon>
    </lineage>
</organism>
<comment type="caution">
    <text evidence="2">The sequence shown here is derived from an EMBL/GenBank/DDBJ whole genome shotgun (WGS) entry which is preliminary data.</text>
</comment>
<dbReference type="Proteomes" id="UP000261284">
    <property type="component" value="Unassembled WGS sequence"/>
</dbReference>
<feature type="domain" description="YdhG-like" evidence="1">
    <location>
        <begin position="27"/>
        <end position="119"/>
    </location>
</feature>
<keyword evidence="3" id="KW-1185">Reference proteome</keyword>
<evidence type="ECO:0000313" key="3">
    <source>
        <dbReference type="Proteomes" id="UP000261284"/>
    </source>
</evidence>
<sequence>MSTMPAAKQTPVQTVDDYIALAPVAMREALTTLRNNILAAVPKAEELISYQVPTYKQNGALVHFAAFAKHCSLIVVNKDLLVFFEKELQGFKTNGATIRFTPGKQLPATLVKKILQQRIKENAARMK</sequence>
<protein>
    <submittedName>
        <fullName evidence="2">DUF1801 domain-containing protein</fullName>
    </submittedName>
</protein>
<dbReference type="Gene3D" id="3.90.1150.200">
    <property type="match status" value="1"/>
</dbReference>
<dbReference type="SUPFAM" id="SSF159888">
    <property type="entry name" value="YdhG-like"/>
    <property type="match status" value="1"/>
</dbReference>
<name>A0A3E1NGT4_9BACT</name>
<dbReference type="OrthoDB" id="115213at2"/>
<dbReference type="AlphaFoldDB" id="A0A3E1NGT4"/>
<proteinExistence type="predicted"/>
<dbReference type="RefSeq" id="WP_116848467.1">
    <property type="nucleotide sequence ID" value="NZ_QTJU01000006.1"/>
</dbReference>
<evidence type="ECO:0000259" key="1">
    <source>
        <dbReference type="Pfam" id="PF08818"/>
    </source>
</evidence>
<dbReference type="EMBL" id="QTJU01000006">
    <property type="protein sequence ID" value="RFM27163.1"/>
    <property type="molecule type" value="Genomic_DNA"/>
</dbReference>
<dbReference type="InterPro" id="IPR014922">
    <property type="entry name" value="YdhG-like"/>
</dbReference>
<gene>
    <name evidence="2" type="ORF">DXN05_17030</name>
</gene>